<comment type="subcellular location">
    <subcellularLocation>
        <location evidence="1">Cell membrane</location>
        <topology evidence="1">Multi-pass membrane protein</topology>
    </subcellularLocation>
</comment>
<dbReference type="Gene3D" id="1.20.1560.10">
    <property type="entry name" value="ABC transporter type 1, transmembrane domain"/>
    <property type="match status" value="1"/>
</dbReference>
<evidence type="ECO:0000256" key="5">
    <source>
        <dbReference type="ARBA" id="ARBA00022741"/>
    </source>
</evidence>
<evidence type="ECO:0000256" key="3">
    <source>
        <dbReference type="ARBA" id="ARBA00022475"/>
    </source>
</evidence>
<feature type="transmembrane region" description="Helical" evidence="10">
    <location>
        <begin position="135"/>
        <end position="153"/>
    </location>
</feature>
<dbReference type="SUPFAM" id="SSF90123">
    <property type="entry name" value="ABC transporter transmembrane region"/>
    <property type="match status" value="1"/>
</dbReference>
<feature type="domain" description="ABC transmembrane type-1" evidence="12">
    <location>
        <begin position="22"/>
        <end position="300"/>
    </location>
</feature>
<dbReference type="Pfam" id="PF00005">
    <property type="entry name" value="ABC_tran"/>
    <property type="match status" value="1"/>
</dbReference>
<dbReference type="InterPro" id="IPR011527">
    <property type="entry name" value="ABC1_TM_dom"/>
</dbReference>
<keyword evidence="3" id="KW-1003">Cell membrane</keyword>
<keyword evidence="8 10" id="KW-0472">Membrane</keyword>
<accession>B5BSS1</accession>
<dbReference type="GO" id="GO:0005524">
    <property type="term" value="F:ATP binding"/>
    <property type="evidence" value="ECO:0007669"/>
    <property type="project" value="UniProtKB-KW"/>
</dbReference>
<dbReference type="Gene3D" id="3.40.50.300">
    <property type="entry name" value="P-loop containing nucleotide triphosphate hydrolases"/>
    <property type="match status" value="1"/>
</dbReference>
<evidence type="ECO:0000259" key="12">
    <source>
        <dbReference type="PROSITE" id="PS50929"/>
    </source>
</evidence>
<dbReference type="InterPro" id="IPR017871">
    <property type="entry name" value="ABC_transporter-like_CS"/>
</dbReference>
<protein>
    <submittedName>
        <fullName evidence="13">Transporter associated with antigen processing 1</fullName>
    </submittedName>
</protein>
<evidence type="ECO:0000259" key="11">
    <source>
        <dbReference type="PROSITE" id="PS50893"/>
    </source>
</evidence>
<dbReference type="PROSITE" id="PS50929">
    <property type="entry name" value="ABC_TM1F"/>
    <property type="match status" value="1"/>
</dbReference>
<dbReference type="SUPFAM" id="SSF52540">
    <property type="entry name" value="P-loop containing nucleoside triphosphate hydrolases"/>
    <property type="match status" value="1"/>
</dbReference>
<evidence type="ECO:0000256" key="4">
    <source>
        <dbReference type="ARBA" id="ARBA00022692"/>
    </source>
</evidence>
<organism evidence="13">
    <name type="scientific">Gallus gallus</name>
    <name type="common">Chicken</name>
    <dbReference type="NCBI Taxonomy" id="9031"/>
    <lineage>
        <taxon>Eukaryota</taxon>
        <taxon>Metazoa</taxon>
        <taxon>Chordata</taxon>
        <taxon>Craniata</taxon>
        <taxon>Vertebrata</taxon>
        <taxon>Euteleostomi</taxon>
        <taxon>Archelosauria</taxon>
        <taxon>Archosauria</taxon>
        <taxon>Dinosauria</taxon>
        <taxon>Saurischia</taxon>
        <taxon>Theropoda</taxon>
        <taxon>Coelurosauria</taxon>
        <taxon>Aves</taxon>
        <taxon>Neognathae</taxon>
        <taxon>Galloanserae</taxon>
        <taxon>Galliformes</taxon>
        <taxon>Phasianidae</taxon>
        <taxon>Phasianinae</taxon>
        <taxon>Gallus</taxon>
    </lineage>
</organism>
<dbReference type="InterPro" id="IPR003439">
    <property type="entry name" value="ABC_transporter-like_ATP-bd"/>
</dbReference>
<dbReference type="AlphaFoldDB" id="B5BSS1"/>
<feature type="region of interest" description="Disordered" evidence="9">
    <location>
        <begin position="550"/>
        <end position="583"/>
    </location>
</feature>
<evidence type="ECO:0000256" key="8">
    <source>
        <dbReference type="ARBA" id="ARBA00023136"/>
    </source>
</evidence>
<evidence type="ECO:0000256" key="7">
    <source>
        <dbReference type="ARBA" id="ARBA00022989"/>
    </source>
</evidence>
<evidence type="ECO:0000256" key="1">
    <source>
        <dbReference type="ARBA" id="ARBA00004651"/>
    </source>
</evidence>
<name>B5BSS1_CHICK</name>
<keyword evidence="2" id="KW-0813">Transport</keyword>
<dbReference type="SMART" id="SM00382">
    <property type="entry name" value="AAA"/>
    <property type="match status" value="1"/>
</dbReference>
<sequence>MGTMGAGRRLLLSLSPERRRCAAVMGLMAASALGEMAVPYYMGRASDWVAREDELAAILPMVLLGLSSAVTELVCDVTFVGTLSRTQSRLQRRVFAAVLRQSITELRADGAGDVAMRVTRDAEDVREALGEALSLLLWYLARGLCLFATMAWLSPRMALLTALALPLLLALPRAVGHFRQALAPQMQKAQARASEVAVETFQAMATVRSFASEDGAAAHYRQRLQQSHRLEKKDVALYTASLWTSGFSALALKMGILYYGGQLVAAGTVSTGDLVTFLLYQIQFTDVLRVLLDYFPTLMKAVGSSEKIFEFLDREPQVAPSGTMAPADLQGHLQLEDVWFSYPGRQEPVLKGVSLELRPGEVLALLGPPGAGKSTLVALVSRLHQPTAGRLLLDGHPLPAYQHSYLCRQVAVVPQEPLLFARSLHANISYGLGGCSRVQVTAAARRVGAHDFITRLPQGYDTEVGELGGQLSGGQRQAVAIARALLRDPRILILDEHTSALDTESQQQVEQEILAAKGSGRAVLMVTGRAALAARAQRVVVLEGGEVRQQGPPHEVLRPGSLLRDWGQQGAPGEGDRGSGGEG</sequence>
<dbReference type="PRINTS" id="PR01896">
    <property type="entry name" value="TAP1PROTEIN"/>
</dbReference>
<dbReference type="InterPro" id="IPR027417">
    <property type="entry name" value="P-loop_NTPase"/>
</dbReference>
<dbReference type="InterPro" id="IPR036640">
    <property type="entry name" value="ABC1_TM_sf"/>
</dbReference>
<keyword evidence="6" id="KW-0067">ATP-binding</keyword>
<gene>
    <name evidence="13" type="primary">TAP1</name>
</gene>
<keyword evidence="7 10" id="KW-1133">Transmembrane helix</keyword>
<dbReference type="PROSITE" id="PS00211">
    <property type="entry name" value="ABC_TRANSPORTER_1"/>
    <property type="match status" value="1"/>
</dbReference>
<evidence type="ECO:0000256" key="2">
    <source>
        <dbReference type="ARBA" id="ARBA00022448"/>
    </source>
</evidence>
<dbReference type="VEuPathDB" id="HostDB:geneid_427727"/>
<keyword evidence="5" id="KW-0547">Nucleotide-binding</keyword>
<feature type="transmembrane region" description="Helical" evidence="10">
    <location>
        <begin position="62"/>
        <end position="83"/>
    </location>
</feature>
<evidence type="ECO:0000256" key="10">
    <source>
        <dbReference type="SAM" id="Phobius"/>
    </source>
</evidence>
<dbReference type="GO" id="GO:0016887">
    <property type="term" value="F:ATP hydrolysis activity"/>
    <property type="evidence" value="ECO:0007669"/>
    <property type="project" value="InterPro"/>
</dbReference>
<dbReference type="Pfam" id="PF00664">
    <property type="entry name" value="ABC_membrane"/>
    <property type="match status" value="1"/>
</dbReference>
<dbReference type="GO" id="GO:0005886">
    <property type="term" value="C:plasma membrane"/>
    <property type="evidence" value="ECO:0007669"/>
    <property type="project" value="UniProtKB-SubCell"/>
</dbReference>
<feature type="domain" description="ABC transporter" evidence="11">
    <location>
        <begin position="333"/>
        <end position="569"/>
    </location>
</feature>
<evidence type="ECO:0000313" key="13">
    <source>
        <dbReference type="EMBL" id="BAG69465.1"/>
    </source>
</evidence>
<dbReference type="PROSITE" id="PS50893">
    <property type="entry name" value="ABC_TRANSPORTER_2"/>
    <property type="match status" value="1"/>
</dbReference>
<dbReference type="OrthoDB" id="6500128at2759"/>
<evidence type="ECO:0000256" key="6">
    <source>
        <dbReference type="ARBA" id="ARBA00022840"/>
    </source>
</evidence>
<dbReference type="GO" id="GO:0140359">
    <property type="term" value="F:ABC-type transporter activity"/>
    <property type="evidence" value="ECO:0007669"/>
    <property type="project" value="InterPro"/>
</dbReference>
<dbReference type="FunFam" id="3.40.50.300:FF:000299">
    <property type="entry name" value="ABC transporter ATP-binding protein/permease"/>
    <property type="match status" value="1"/>
</dbReference>
<dbReference type="EMBL" id="AB426153">
    <property type="protein sequence ID" value="BAG69465.1"/>
    <property type="molecule type" value="Genomic_DNA"/>
</dbReference>
<feature type="transmembrane region" description="Helical" evidence="10">
    <location>
        <begin position="21"/>
        <end position="42"/>
    </location>
</feature>
<evidence type="ECO:0000256" key="9">
    <source>
        <dbReference type="SAM" id="MobiDB-lite"/>
    </source>
</evidence>
<proteinExistence type="predicted"/>
<dbReference type="InterPro" id="IPR003593">
    <property type="entry name" value="AAA+_ATPase"/>
</dbReference>
<keyword evidence="4 10" id="KW-0812">Transmembrane</keyword>
<reference evidence="13" key="1">
    <citation type="journal article" date="2008" name="J. Immunol.">
        <title>Contribution of mutation, recombination, and gene conversion to chicken MHC-B haplotype diversity.</title>
        <authorList>
            <person name="Hosomichi K."/>
            <person name="Miller M.M."/>
            <person name="Goto R.M."/>
            <person name="Wang Y."/>
            <person name="Suzuki S."/>
            <person name="Kulski J.K."/>
            <person name="Nishibori M."/>
            <person name="Inoko H."/>
            <person name="Hanzawa K."/>
            <person name="Shiina T."/>
        </authorList>
    </citation>
    <scope>NUCLEOTIDE SEQUENCE</scope>
    <source>
        <strain evidence="13">UNH105</strain>
    </source>
</reference>
<dbReference type="PANTHER" id="PTHR43394:SF13">
    <property type="entry name" value="ANTIGEN PEPTIDE TRANSPORTER 1"/>
    <property type="match status" value="1"/>
</dbReference>
<feature type="compositionally biased region" description="Basic and acidic residues" evidence="9">
    <location>
        <begin position="574"/>
        <end position="583"/>
    </location>
</feature>
<dbReference type="InterPro" id="IPR039421">
    <property type="entry name" value="Type_1_exporter"/>
</dbReference>
<dbReference type="PANTHER" id="PTHR43394">
    <property type="entry name" value="ATP-DEPENDENT PERMEASE MDL1, MITOCHONDRIAL"/>
    <property type="match status" value="1"/>
</dbReference>